<proteinExistence type="predicted"/>
<keyword evidence="1" id="KW-0472">Membrane</keyword>
<dbReference type="AlphaFoldDB" id="A0A2J0PFJ3"/>
<dbReference type="RefSeq" id="WP_023337924.1">
    <property type="nucleotide sequence ID" value="NZ_CBCYCV010000032.1"/>
</dbReference>
<evidence type="ECO:0000256" key="1">
    <source>
        <dbReference type="SAM" id="Phobius"/>
    </source>
</evidence>
<accession>A0A2J0PFJ3</accession>
<protein>
    <submittedName>
        <fullName evidence="2">Uncharacterized protein</fullName>
    </submittedName>
</protein>
<feature type="transmembrane region" description="Helical" evidence="1">
    <location>
        <begin position="9"/>
        <end position="28"/>
    </location>
</feature>
<name>A0A2J0PFJ3_9ENTR</name>
<dbReference type="Proteomes" id="UP000230495">
    <property type="component" value="Unassembled WGS sequence"/>
</dbReference>
<dbReference type="OrthoDB" id="6434310at2"/>
<evidence type="ECO:0000313" key="2">
    <source>
        <dbReference type="EMBL" id="PJD64953.1"/>
    </source>
</evidence>
<sequence length="135" mass="15293">MPFRTVIKWLHRLTTLALLIMVIGFAWLNHQPNPRESDKLLRTYKISNTVWLYMTANDQGGATVPTIYRYYLSHALKGKDADIVQQLSTKSPVLEGTGSISEARINEKGEVAITYSGKVFSLHENVSNLRFTIKP</sequence>
<reference evidence="2 3" key="1">
    <citation type="journal article" date="2017" name="J. Antimicrob. Chemother.">
        <title>Characterization of the population structure, drug resistance mechanisms and plasmids of the community-associated Enterobacter cloacae complex in China.</title>
        <authorList>
            <person name="Zhou K."/>
            <person name="Yu W."/>
            <person name="Cao X."/>
            <person name="Shen P."/>
            <person name="Lu H."/>
            <person name="Luo Q."/>
            <person name="Rossen J.W.A."/>
            <person name="Xiao Y."/>
        </authorList>
    </citation>
    <scope>NUCLEOTIDE SEQUENCE [LARGE SCALE GENOMIC DNA]</scope>
    <source>
        <strain evidence="2">ECC1097</strain>
    </source>
</reference>
<gene>
    <name evidence="2" type="ORF">B9Q37_26050</name>
</gene>
<comment type="caution">
    <text evidence="2">The sequence shown here is derived from an EMBL/GenBank/DDBJ whole genome shotgun (WGS) entry which is preliminary data.</text>
</comment>
<evidence type="ECO:0000313" key="3">
    <source>
        <dbReference type="Proteomes" id="UP000230495"/>
    </source>
</evidence>
<dbReference type="EMBL" id="NEEU01000049">
    <property type="protein sequence ID" value="PJD64953.1"/>
    <property type="molecule type" value="Genomic_DNA"/>
</dbReference>
<keyword evidence="1" id="KW-1133">Transmembrane helix</keyword>
<organism evidence="2">
    <name type="scientific">Enterobacter kobei</name>
    <dbReference type="NCBI Taxonomy" id="208224"/>
    <lineage>
        <taxon>Bacteria</taxon>
        <taxon>Pseudomonadati</taxon>
        <taxon>Pseudomonadota</taxon>
        <taxon>Gammaproteobacteria</taxon>
        <taxon>Enterobacterales</taxon>
        <taxon>Enterobacteriaceae</taxon>
        <taxon>Enterobacter</taxon>
        <taxon>Enterobacter cloacae complex</taxon>
    </lineage>
</organism>
<keyword evidence="1" id="KW-0812">Transmembrane</keyword>